<organism evidence="2 3">
    <name type="scientific">Sphingomonas mucosissima</name>
    <dbReference type="NCBI Taxonomy" id="370959"/>
    <lineage>
        <taxon>Bacteria</taxon>
        <taxon>Pseudomonadati</taxon>
        <taxon>Pseudomonadota</taxon>
        <taxon>Alphaproteobacteria</taxon>
        <taxon>Sphingomonadales</taxon>
        <taxon>Sphingomonadaceae</taxon>
        <taxon>Sphingomonas</taxon>
    </lineage>
</organism>
<dbReference type="Proteomes" id="UP000197783">
    <property type="component" value="Unassembled WGS sequence"/>
</dbReference>
<evidence type="ECO:0000313" key="3">
    <source>
        <dbReference type="Proteomes" id="UP000197783"/>
    </source>
</evidence>
<dbReference type="GO" id="GO:0003677">
    <property type="term" value="F:DNA binding"/>
    <property type="evidence" value="ECO:0007669"/>
    <property type="project" value="InterPro"/>
</dbReference>
<dbReference type="GO" id="GO:0006355">
    <property type="term" value="P:regulation of DNA-templated transcription"/>
    <property type="evidence" value="ECO:0007669"/>
    <property type="project" value="InterPro"/>
</dbReference>
<protein>
    <recommendedName>
        <fullName evidence="1">HTH luxR-type domain-containing protein</fullName>
    </recommendedName>
</protein>
<reference evidence="2 3" key="1">
    <citation type="submission" date="2017-03" db="EMBL/GenBank/DDBJ databases">
        <title>Genome sequence of Sphingomonas mucosissima DSM 17494.</title>
        <authorList>
            <person name="Poehlein A."/>
            <person name="Wuebbeler J.H."/>
            <person name="Steinbuechel A."/>
            <person name="Daniel R."/>
        </authorList>
    </citation>
    <scope>NUCLEOTIDE SEQUENCE [LARGE SCALE GENOMIC DNA]</scope>
    <source>
        <strain evidence="2 3">DSM 17494</strain>
    </source>
</reference>
<keyword evidence="3" id="KW-1185">Reference proteome</keyword>
<proteinExistence type="predicted"/>
<dbReference type="RefSeq" id="WP_088334368.1">
    <property type="nucleotide sequence ID" value="NZ_NBBJ01000004.1"/>
</dbReference>
<dbReference type="SMART" id="SM00421">
    <property type="entry name" value="HTH_LUXR"/>
    <property type="match status" value="1"/>
</dbReference>
<feature type="domain" description="HTH luxR-type" evidence="1">
    <location>
        <begin position="254"/>
        <end position="311"/>
    </location>
</feature>
<dbReference type="InterPro" id="IPR016032">
    <property type="entry name" value="Sig_transdc_resp-reg_C-effctor"/>
</dbReference>
<dbReference type="EMBL" id="NBBJ01000004">
    <property type="protein sequence ID" value="OWK29173.1"/>
    <property type="molecule type" value="Genomic_DNA"/>
</dbReference>
<name>A0A245ZHG3_9SPHN</name>
<comment type="caution">
    <text evidence="2">The sequence shown here is derived from an EMBL/GenBank/DDBJ whole genome shotgun (WGS) entry which is preliminary data.</text>
</comment>
<dbReference type="InterPro" id="IPR000792">
    <property type="entry name" value="Tscrpt_reg_LuxR_C"/>
</dbReference>
<dbReference type="InterPro" id="IPR036388">
    <property type="entry name" value="WH-like_DNA-bd_sf"/>
</dbReference>
<dbReference type="OrthoDB" id="7855389at2"/>
<accession>A0A245ZHG3</accession>
<dbReference type="AlphaFoldDB" id="A0A245ZHG3"/>
<gene>
    <name evidence="2" type="ORF">SPMU_27000</name>
</gene>
<evidence type="ECO:0000313" key="2">
    <source>
        <dbReference type="EMBL" id="OWK29173.1"/>
    </source>
</evidence>
<dbReference type="SUPFAM" id="SSF46894">
    <property type="entry name" value="C-terminal effector domain of the bipartite response regulators"/>
    <property type="match status" value="1"/>
</dbReference>
<sequence>MAITRADETDLLLPLYEGLHEPRPWATFLTRVRQRVRADEAQLVISAGAQGEETCILVPASATEADDRAWRRSLRPGRAYRMEGPNRFGQIVRVDEPGGVTAWLSIRRKERDFSAADAALLARLAPHLSIALRTRSALDQAQGALALSEAALQRAGIGWVGFGADARVLAMSEGAAGALGARWAAGAISNEIVAAAEGTAVRLERIRDEAPFWMLLVPWQAPSQVAWALPAVIGLVLLPAPSDPAARAAVLGTLFSLPPSEARLAAALAGGASLHEAAAQLGITIETARNYSKRLFAKTRARGQVDLVRMIGDSLARFV</sequence>
<dbReference type="Gene3D" id="1.10.10.10">
    <property type="entry name" value="Winged helix-like DNA-binding domain superfamily/Winged helix DNA-binding domain"/>
    <property type="match status" value="1"/>
</dbReference>
<evidence type="ECO:0000259" key="1">
    <source>
        <dbReference type="SMART" id="SM00421"/>
    </source>
</evidence>